<feature type="transmembrane region" description="Helical" evidence="4">
    <location>
        <begin position="64"/>
        <end position="83"/>
    </location>
</feature>
<dbReference type="InterPro" id="IPR016120">
    <property type="entry name" value="Sig_transdc_His_kin_SpoOB"/>
</dbReference>
<feature type="transmembrane region" description="Helical" evidence="4">
    <location>
        <begin position="217"/>
        <end position="237"/>
    </location>
</feature>
<dbReference type="SUPFAM" id="SSF55890">
    <property type="entry name" value="Sporulation response regulatory protein Spo0B"/>
    <property type="match status" value="1"/>
</dbReference>
<dbReference type="GO" id="GO:0000155">
    <property type="term" value="F:phosphorelay sensor kinase activity"/>
    <property type="evidence" value="ECO:0007669"/>
    <property type="project" value="InterPro"/>
</dbReference>
<dbReference type="GO" id="GO:0042802">
    <property type="term" value="F:identical protein binding"/>
    <property type="evidence" value="ECO:0007669"/>
    <property type="project" value="TreeGrafter"/>
</dbReference>
<sequence>MMVSDAFFNNFMIGAIEIYCLITSILFVYWLCPFVNKKKAVYVAALFEWGVDCILRYVDIQNGIRLVLSICSLFIVGIILFLLDEKRNLMQKVFLCVCFFIIRWLTLEIFTELGFYERDFIMEFSLFRESIPAIVAEYVVSTVIEYGLALLLLFISIRLVLKTYKNKHENLSWKEFIMLLIPCACIFLATRIIYAYYMLWFDGIENGSIQANIPGNLYRILFCVMSYLTLVVTLYFYQSIKANKEIEYANRVLANQIYDSKRYVEQVEAVYQQMRAMRHDTGNHVAVMSGLLESEKYNELRDYLGKWEEAYKDIVPAAKTGNAVTDVALSEYVDKFAKDEISFKPLFKYPSNVGVNPFDMCVVLTNALQNAYEASLNVKEPFVEITSVERDKVYIISIKNRSEIKSRIDEDGLPISIKNGDSHGFGVRNIREIARKYNGDIEIKQLSEKDGLWFVLNIMLVG</sequence>
<protein>
    <submittedName>
        <fullName evidence="6">GHKL domain-containing protein</fullName>
    </submittedName>
</protein>
<dbReference type="Gene3D" id="3.30.565.10">
    <property type="entry name" value="Histidine kinase-like ATPase, C-terminal domain"/>
    <property type="match status" value="1"/>
</dbReference>
<dbReference type="InterPro" id="IPR036890">
    <property type="entry name" value="HATPase_C_sf"/>
</dbReference>
<feature type="transmembrane region" description="Helical" evidence="4">
    <location>
        <begin position="176"/>
        <end position="197"/>
    </location>
</feature>
<feature type="transmembrane region" description="Helical" evidence="4">
    <location>
        <begin position="93"/>
        <end position="111"/>
    </location>
</feature>
<dbReference type="SUPFAM" id="SSF55874">
    <property type="entry name" value="ATPase domain of HSP90 chaperone/DNA topoisomerase II/histidine kinase"/>
    <property type="match status" value="1"/>
</dbReference>
<dbReference type="PANTHER" id="PTHR40448:SF1">
    <property type="entry name" value="TWO-COMPONENT SENSOR HISTIDINE KINASE"/>
    <property type="match status" value="1"/>
</dbReference>
<dbReference type="Pfam" id="PF14501">
    <property type="entry name" value="HATPase_c_5"/>
    <property type="match status" value="1"/>
</dbReference>
<feature type="domain" description="Sensor histidine kinase NatK-like C-terminal" evidence="5">
    <location>
        <begin position="356"/>
        <end position="460"/>
    </location>
</feature>
<dbReference type="AlphaFoldDB" id="A0A1M6LDR1"/>
<evidence type="ECO:0000256" key="1">
    <source>
        <dbReference type="ARBA" id="ARBA00022553"/>
    </source>
</evidence>
<keyword evidence="4" id="KW-0812">Transmembrane</keyword>
<keyword evidence="2" id="KW-0808">Transferase</keyword>
<evidence type="ECO:0000256" key="3">
    <source>
        <dbReference type="ARBA" id="ARBA00022777"/>
    </source>
</evidence>
<reference evidence="6 7" key="1">
    <citation type="submission" date="2016-11" db="EMBL/GenBank/DDBJ databases">
        <authorList>
            <person name="Jaros S."/>
            <person name="Januszkiewicz K."/>
            <person name="Wedrychowicz H."/>
        </authorList>
    </citation>
    <scope>NUCLEOTIDE SEQUENCE [LARGE SCALE GENOMIC DNA]</scope>
    <source>
        <strain evidence="6 7">DSM 14809</strain>
    </source>
</reference>
<proteinExistence type="predicted"/>
<dbReference type="Gene3D" id="1.10.287.130">
    <property type="match status" value="1"/>
</dbReference>
<dbReference type="PANTHER" id="PTHR40448">
    <property type="entry name" value="TWO-COMPONENT SENSOR HISTIDINE KINASE"/>
    <property type="match status" value="1"/>
</dbReference>
<organism evidence="6 7">
    <name type="scientific">Pseudobutyrivibrio xylanivorans DSM 14809</name>
    <dbReference type="NCBI Taxonomy" id="1123012"/>
    <lineage>
        <taxon>Bacteria</taxon>
        <taxon>Bacillati</taxon>
        <taxon>Bacillota</taxon>
        <taxon>Clostridia</taxon>
        <taxon>Lachnospirales</taxon>
        <taxon>Lachnospiraceae</taxon>
        <taxon>Pseudobutyrivibrio</taxon>
    </lineage>
</organism>
<dbReference type="InterPro" id="IPR032834">
    <property type="entry name" value="NatK-like_C"/>
</dbReference>
<name>A0A1M6LDR1_PSEXY</name>
<dbReference type="CDD" id="cd16935">
    <property type="entry name" value="HATPase_AgrC-ComD-like"/>
    <property type="match status" value="1"/>
</dbReference>
<accession>A0A1M6LDR1</accession>
<dbReference type="Proteomes" id="UP000184185">
    <property type="component" value="Unassembled WGS sequence"/>
</dbReference>
<evidence type="ECO:0000313" key="7">
    <source>
        <dbReference type="Proteomes" id="UP000184185"/>
    </source>
</evidence>
<feature type="transmembrane region" description="Helical" evidence="4">
    <location>
        <begin position="12"/>
        <end position="32"/>
    </location>
</feature>
<evidence type="ECO:0000256" key="2">
    <source>
        <dbReference type="ARBA" id="ARBA00022679"/>
    </source>
</evidence>
<dbReference type="EMBL" id="FQYQ01000041">
    <property type="protein sequence ID" value="SHJ69282.1"/>
    <property type="molecule type" value="Genomic_DNA"/>
</dbReference>
<evidence type="ECO:0000259" key="5">
    <source>
        <dbReference type="Pfam" id="PF14501"/>
    </source>
</evidence>
<keyword evidence="3" id="KW-0418">Kinase</keyword>
<gene>
    <name evidence="6" type="ORF">SAMN02745725_03084</name>
</gene>
<keyword evidence="4" id="KW-1133">Transmembrane helix</keyword>
<keyword evidence="4" id="KW-0472">Membrane</keyword>
<keyword evidence="7" id="KW-1185">Reference proteome</keyword>
<evidence type="ECO:0000313" key="6">
    <source>
        <dbReference type="EMBL" id="SHJ69282.1"/>
    </source>
</evidence>
<dbReference type="OrthoDB" id="9778566at2"/>
<keyword evidence="1" id="KW-0597">Phosphoprotein</keyword>
<feature type="transmembrane region" description="Helical" evidence="4">
    <location>
        <begin position="131"/>
        <end position="155"/>
    </location>
</feature>
<evidence type="ECO:0000256" key="4">
    <source>
        <dbReference type="SAM" id="Phobius"/>
    </source>
</evidence>
<dbReference type="RefSeq" id="WP_072919639.1">
    <property type="nucleotide sequence ID" value="NZ_FQYQ01000041.1"/>
</dbReference>